<protein>
    <recommendedName>
        <fullName evidence="13">Heme sensor protein HssS</fullName>
        <ecNumber evidence="3">2.7.13.3</ecNumber>
    </recommendedName>
</protein>
<evidence type="ECO:0000256" key="8">
    <source>
        <dbReference type="ARBA" id="ARBA00022989"/>
    </source>
</evidence>
<feature type="transmembrane region" description="Helical" evidence="14">
    <location>
        <begin position="12"/>
        <end position="34"/>
    </location>
</feature>
<keyword evidence="8 14" id="KW-1133">Transmembrane helix</keyword>
<comment type="function">
    <text evidence="12">Member of the two-component regulatory system HssS/HssR involved in intracellular heme homeostasis and tempering of staphylococcal virulence. HssS functions as a heme sensor histidine kinase which is autophosphorylated at a histidine residue and transfers its phosphate group to an aspartate residue of HssR. HssR/HssS activates the expression of hrtAB, an efflux pump, in response to extracellular heme, hemin, hemoglobin or blood.</text>
</comment>
<evidence type="ECO:0000256" key="2">
    <source>
        <dbReference type="ARBA" id="ARBA00004141"/>
    </source>
</evidence>
<dbReference type="InterPro" id="IPR003660">
    <property type="entry name" value="HAMP_dom"/>
</dbReference>
<feature type="domain" description="Histidine kinase" evidence="15">
    <location>
        <begin position="134"/>
        <end position="348"/>
    </location>
</feature>
<keyword evidence="18" id="KW-1185">Reference proteome</keyword>
<dbReference type="SMART" id="SM00387">
    <property type="entry name" value="HATPase_c"/>
    <property type="match status" value="1"/>
</dbReference>
<dbReference type="SUPFAM" id="SSF158472">
    <property type="entry name" value="HAMP domain-like"/>
    <property type="match status" value="1"/>
</dbReference>
<evidence type="ECO:0000256" key="3">
    <source>
        <dbReference type="ARBA" id="ARBA00012438"/>
    </source>
</evidence>
<keyword evidence="7" id="KW-0418">Kinase</keyword>
<dbReference type="InterPro" id="IPR050398">
    <property type="entry name" value="HssS/ArlS-like"/>
</dbReference>
<dbReference type="SUPFAM" id="SSF55874">
    <property type="entry name" value="ATPase domain of HSP90 chaperone/DNA topoisomerase II/histidine kinase"/>
    <property type="match status" value="1"/>
</dbReference>
<dbReference type="InterPro" id="IPR004358">
    <property type="entry name" value="Sig_transdc_His_kin-like_C"/>
</dbReference>
<evidence type="ECO:0000256" key="11">
    <source>
        <dbReference type="ARBA" id="ARBA00023136"/>
    </source>
</evidence>
<keyword evidence="6 14" id="KW-0812">Transmembrane</keyword>
<feature type="domain" description="HAMP" evidence="16">
    <location>
        <begin position="70"/>
        <end position="126"/>
    </location>
</feature>
<comment type="catalytic activity">
    <reaction evidence="1">
        <text>ATP + protein L-histidine = ADP + protein N-phospho-L-histidine.</text>
        <dbReference type="EC" id="2.7.13.3"/>
    </reaction>
</comment>
<dbReference type="EC" id="2.7.13.3" evidence="3"/>
<keyword evidence="9" id="KW-0902">Two-component regulatory system</keyword>
<reference evidence="17 18" key="1">
    <citation type="submission" date="2017-05" db="EMBL/GenBank/DDBJ databases">
        <title>Vagococcus spp. assemblies.</title>
        <authorList>
            <person name="Gulvik C.A."/>
        </authorList>
    </citation>
    <scope>NUCLEOTIDE SEQUENCE [LARGE SCALE GENOMIC DNA]</scope>
    <source>
        <strain evidence="17 18">NCFB 2777</strain>
    </source>
</reference>
<dbReference type="AlphaFoldDB" id="A0A429ZIK4"/>
<evidence type="ECO:0000256" key="13">
    <source>
        <dbReference type="ARBA" id="ARBA00040841"/>
    </source>
</evidence>
<evidence type="ECO:0000313" key="17">
    <source>
        <dbReference type="EMBL" id="RST93520.1"/>
    </source>
</evidence>
<dbReference type="SMART" id="SM00304">
    <property type="entry name" value="HAMP"/>
    <property type="match status" value="1"/>
</dbReference>
<evidence type="ECO:0000256" key="6">
    <source>
        <dbReference type="ARBA" id="ARBA00022692"/>
    </source>
</evidence>
<evidence type="ECO:0000256" key="14">
    <source>
        <dbReference type="SAM" id="Phobius"/>
    </source>
</evidence>
<dbReference type="OrthoDB" id="9813151at2"/>
<dbReference type="SUPFAM" id="SSF47384">
    <property type="entry name" value="Homodimeric domain of signal transducing histidine kinase"/>
    <property type="match status" value="1"/>
</dbReference>
<dbReference type="Gene3D" id="1.10.287.130">
    <property type="match status" value="1"/>
</dbReference>
<keyword evidence="10" id="KW-0843">Virulence</keyword>
<dbReference type="SMART" id="SM00388">
    <property type="entry name" value="HisKA"/>
    <property type="match status" value="1"/>
</dbReference>
<dbReference type="InterPro" id="IPR003661">
    <property type="entry name" value="HisK_dim/P_dom"/>
</dbReference>
<evidence type="ECO:0000256" key="4">
    <source>
        <dbReference type="ARBA" id="ARBA00022553"/>
    </source>
</evidence>
<evidence type="ECO:0000313" key="18">
    <source>
        <dbReference type="Proteomes" id="UP000287239"/>
    </source>
</evidence>
<dbReference type="PRINTS" id="PR00344">
    <property type="entry name" value="BCTRLSENSOR"/>
</dbReference>
<evidence type="ECO:0000256" key="12">
    <source>
        <dbReference type="ARBA" id="ARBA00037219"/>
    </source>
</evidence>
<gene>
    <name evidence="17" type="ORF">CBF35_11385</name>
</gene>
<dbReference type="InterPro" id="IPR036097">
    <property type="entry name" value="HisK_dim/P_sf"/>
</dbReference>
<organism evidence="17 18">
    <name type="scientific">Vagococcus salmoninarum</name>
    <dbReference type="NCBI Taxonomy" id="2739"/>
    <lineage>
        <taxon>Bacteria</taxon>
        <taxon>Bacillati</taxon>
        <taxon>Bacillota</taxon>
        <taxon>Bacilli</taxon>
        <taxon>Lactobacillales</taxon>
        <taxon>Enterococcaceae</taxon>
        <taxon>Vagococcus</taxon>
    </lineage>
</organism>
<dbReference type="CDD" id="cd00075">
    <property type="entry name" value="HATPase"/>
    <property type="match status" value="1"/>
</dbReference>
<dbReference type="PANTHER" id="PTHR45528:SF11">
    <property type="entry name" value="HISTIDINE KINASE"/>
    <property type="match status" value="1"/>
</dbReference>
<dbReference type="Gene3D" id="3.30.565.10">
    <property type="entry name" value="Histidine kinase-like ATPase, C-terminal domain"/>
    <property type="match status" value="1"/>
</dbReference>
<sequence length="348" mass="39669">MKKNRTLRWHFILTTFLIFIATGIVSALLLFILSHLPIKWQETNSHWYPLVLVLISSTIIGTFISALVSNHILMPIQQLIEGTKEVSKGNFGISVKNSHKGPKGNEVYELINQFNEMTQALNKVEIIHNDFISNFSHEFKTPIMSIQGFAKQLEKPDLTESERHEFLQVIISETSRLSNLSSNILLLSNLENHEVIRFSPEHYSLAEQLRHCLLILQADWESKELELVLELEEFDFYGDLEMMASLWLNLLHNSIKFSPDKGKLTIKCYRFGQQVKVKIADQGMGMSDSVREHIFDKFYQGELSHQGAGSGLGLSIVKKIADIHHGEIFIKSKVGVGSVFTVVFENDK</sequence>
<dbReference type="PROSITE" id="PS50109">
    <property type="entry name" value="HIS_KIN"/>
    <property type="match status" value="1"/>
</dbReference>
<dbReference type="CDD" id="cd06225">
    <property type="entry name" value="HAMP"/>
    <property type="match status" value="1"/>
</dbReference>
<keyword evidence="11 14" id="KW-0472">Membrane</keyword>
<keyword evidence="5" id="KW-0808">Transferase</keyword>
<dbReference type="Proteomes" id="UP000287239">
    <property type="component" value="Unassembled WGS sequence"/>
</dbReference>
<evidence type="ECO:0000259" key="15">
    <source>
        <dbReference type="PROSITE" id="PS50109"/>
    </source>
</evidence>
<dbReference type="CDD" id="cd00082">
    <property type="entry name" value="HisKA"/>
    <property type="match status" value="1"/>
</dbReference>
<evidence type="ECO:0000256" key="9">
    <source>
        <dbReference type="ARBA" id="ARBA00023012"/>
    </source>
</evidence>
<dbReference type="PROSITE" id="PS50885">
    <property type="entry name" value="HAMP"/>
    <property type="match status" value="1"/>
</dbReference>
<evidence type="ECO:0000256" key="10">
    <source>
        <dbReference type="ARBA" id="ARBA00023026"/>
    </source>
</evidence>
<name>A0A429ZIK4_9ENTE</name>
<evidence type="ECO:0000259" key="16">
    <source>
        <dbReference type="PROSITE" id="PS50885"/>
    </source>
</evidence>
<evidence type="ECO:0000256" key="5">
    <source>
        <dbReference type="ARBA" id="ARBA00022679"/>
    </source>
</evidence>
<evidence type="ECO:0000256" key="7">
    <source>
        <dbReference type="ARBA" id="ARBA00022777"/>
    </source>
</evidence>
<comment type="subcellular location">
    <subcellularLocation>
        <location evidence="2">Membrane</location>
        <topology evidence="2">Multi-pass membrane protein</topology>
    </subcellularLocation>
</comment>
<dbReference type="EMBL" id="NGJU01000018">
    <property type="protein sequence ID" value="RST93520.1"/>
    <property type="molecule type" value="Genomic_DNA"/>
</dbReference>
<comment type="caution">
    <text evidence="17">The sequence shown here is derived from an EMBL/GenBank/DDBJ whole genome shotgun (WGS) entry which is preliminary data.</text>
</comment>
<dbReference type="GO" id="GO:0000155">
    <property type="term" value="F:phosphorelay sensor kinase activity"/>
    <property type="evidence" value="ECO:0007669"/>
    <property type="project" value="InterPro"/>
</dbReference>
<dbReference type="PANTHER" id="PTHR45528">
    <property type="entry name" value="SENSOR HISTIDINE KINASE CPXA"/>
    <property type="match status" value="1"/>
</dbReference>
<dbReference type="GO" id="GO:0005886">
    <property type="term" value="C:plasma membrane"/>
    <property type="evidence" value="ECO:0007669"/>
    <property type="project" value="TreeGrafter"/>
</dbReference>
<keyword evidence="4" id="KW-0597">Phosphoprotein</keyword>
<dbReference type="InterPro" id="IPR036890">
    <property type="entry name" value="HATPase_C_sf"/>
</dbReference>
<dbReference type="Pfam" id="PF00512">
    <property type="entry name" value="HisKA"/>
    <property type="match status" value="1"/>
</dbReference>
<dbReference type="InterPro" id="IPR005467">
    <property type="entry name" value="His_kinase_dom"/>
</dbReference>
<feature type="transmembrane region" description="Helical" evidence="14">
    <location>
        <begin position="46"/>
        <end position="68"/>
    </location>
</feature>
<dbReference type="Pfam" id="PF02518">
    <property type="entry name" value="HATPase_c"/>
    <property type="match status" value="1"/>
</dbReference>
<dbReference type="InterPro" id="IPR003594">
    <property type="entry name" value="HATPase_dom"/>
</dbReference>
<proteinExistence type="predicted"/>
<dbReference type="Gene3D" id="6.10.340.10">
    <property type="match status" value="1"/>
</dbReference>
<dbReference type="RefSeq" id="WP_126781257.1">
    <property type="nucleotide sequence ID" value="NZ_NGJU01000018.1"/>
</dbReference>
<accession>A0A429ZIK4</accession>
<dbReference type="GeneID" id="98568978"/>
<evidence type="ECO:0000256" key="1">
    <source>
        <dbReference type="ARBA" id="ARBA00000085"/>
    </source>
</evidence>